<protein>
    <submittedName>
        <fullName evidence="2">TIGR02588 family protein</fullName>
    </submittedName>
</protein>
<evidence type="ECO:0000256" key="1">
    <source>
        <dbReference type="SAM" id="Phobius"/>
    </source>
</evidence>
<dbReference type="Proteomes" id="UP000249577">
    <property type="component" value="Unassembled WGS sequence"/>
</dbReference>
<evidence type="ECO:0000313" key="2">
    <source>
        <dbReference type="EMBL" id="PZQ10757.1"/>
    </source>
</evidence>
<dbReference type="EMBL" id="QFPN01000014">
    <property type="protein sequence ID" value="PZQ10757.1"/>
    <property type="molecule type" value="Genomic_DNA"/>
</dbReference>
<dbReference type="AlphaFoldDB" id="A0A2W5LTZ0"/>
<proteinExistence type="predicted"/>
<reference evidence="2 3" key="1">
    <citation type="submission" date="2017-08" db="EMBL/GenBank/DDBJ databases">
        <title>Infants hospitalized years apart are colonized by the same room-sourced microbial strains.</title>
        <authorList>
            <person name="Brooks B."/>
            <person name="Olm M.R."/>
            <person name="Firek B.A."/>
            <person name="Baker R."/>
            <person name="Thomas B.C."/>
            <person name="Morowitz M.J."/>
            <person name="Banfield J.F."/>
        </authorList>
    </citation>
    <scope>NUCLEOTIDE SEQUENCE [LARGE SCALE GENOMIC DNA]</scope>
    <source>
        <strain evidence="2">S2_005_003_R2_43</strain>
    </source>
</reference>
<organism evidence="2 3">
    <name type="scientific">Ancylobacter novellus</name>
    <name type="common">Thiobacillus novellus</name>
    <dbReference type="NCBI Taxonomy" id="921"/>
    <lineage>
        <taxon>Bacteria</taxon>
        <taxon>Pseudomonadati</taxon>
        <taxon>Pseudomonadota</taxon>
        <taxon>Alphaproteobacteria</taxon>
        <taxon>Hyphomicrobiales</taxon>
        <taxon>Xanthobacteraceae</taxon>
        <taxon>Ancylobacter</taxon>
    </lineage>
</organism>
<feature type="transmembrane region" description="Helical" evidence="1">
    <location>
        <begin position="12"/>
        <end position="33"/>
    </location>
</feature>
<keyword evidence="1" id="KW-0472">Membrane</keyword>
<keyword evidence="1" id="KW-1133">Transmembrane helix</keyword>
<accession>A0A2W5LTZ0</accession>
<keyword evidence="1" id="KW-0812">Transmembrane</keyword>
<name>A0A2W5LTZ0_ANCNO</name>
<evidence type="ECO:0000313" key="3">
    <source>
        <dbReference type="Proteomes" id="UP000249577"/>
    </source>
</evidence>
<sequence length="132" mass="14293">MASKKQDRREVGRLQWIVGALGAAIVVGVLAVLTHEALTYHDGAPSLVTRVLDVTPTEGGYVVRFRTENRGPSTAAEVVVSATLKEGDRVLEEAETTLDYVARKSSREAGVILRRDPDSGAFELAAKSYRKP</sequence>
<comment type="caution">
    <text evidence="2">The sequence shown here is derived from an EMBL/GenBank/DDBJ whole genome shotgun (WGS) entry which is preliminary data.</text>
</comment>
<gene>
    <name evidence="2" type="ORF">DI565_19450</name>
</gene>